<dbReference type="EMBL" id="HBUF01343031">
    <property type="protein sequence ID" value="CAG6706149.1"/>
    <property type="molecule type" value="Transcribed_RNA"/>
</dbReference>
<dbReference type="EMBL" id="HBUF01160690">
    <property type="protein sequence ID" value="CAG6650059.1"/>
    <property type="molecule type" value="Transcribed_RNA"/>
</dbReference>
<accession>A0A8D9F079</accession>
<reference evidence="1" key="1">
    <citation type="submission" date="2021-05" db="EMBL/GenBank/DDBJ databases">
        <authorList>
            <person name="Alioto T."/>
            <person name="Alioto T."/>
            <person name="Gomez Garrido J."/>
        </authorList>
    </citation>
    <scope>NUCLEOTIDE SEQUENCE</scope>
</reference>
<proteinExistence type="predicted"/>
<dbReference type="EMBL" id="HBUF01160688">
    <property type="protein sequence ID" value="CAG6650040.1"/>
    <property type="molecule type" value="Transcribed_RNA"/>
</dbReference>
<dbReference type="EMBL" id="HBUF01343030">
    <property type="protein sequence ID" value="CAG6706139.1"/>
    <property type="molecule type" value="Transcribed_RNA"/>
</dbReference>
<dbReference type="EMBL" id="HBUF01343029">
    <property type="protein sequence ID" value="CAG6706129.1"/>
    <property type="molecule type" value="Transcribed_RNA"/>
</dbReference>
<organism evidence="1">
    <name type="scientific">Cacopsylla melanoneura</name>
    <dbReference type="NCBI Taxonomy" id="428564"/>
    <lineage>
        <taxon>Eukaryota</taxon>
        <taxon>Metazoa</taxon>
        <taxon>Ecdysozoa</taxon>
        <taxon>Arthropoda</taxon>
        <taxon>Hexapoda</taxon>
        <taxon>Insecta</taxon>
        <taxon>Pterygota</taxon>
        <taxon>Neoptera</taxon>
        <taxon>Paraneoptera</taxon>
        <taxon>Hemiptera</taxon>
        <taxon>Sternorrhyncha</taxon>
        <taxon>Psylloidea</taxon>
        <taxon>Psyllidae</taxon>
        <taxon>Psyllinae</taxon>
        <taxon>Cacopsylla</taxon>
    </lineage>
</organism>
<dbReference type="EMBL" id="HBUF01584986">
    <property type="protein sequence ID" value="CAG6771494.1"/>
    <property type="molecule type" value="Transcribed_RNA"/>
</dbReference>
<dbReference type="EMBL" id="HBUF01343032">
    <property type="protein sequence ID" value="CAG6706159.1"/>
    <property type="molecule type" value="Transcribed_RNA"/>
</dbReference>
<dbReference type="EMBL" id="HBUF01160691">
    <property type="protein sequence ID" value="CAG6650068.1"/>
    <property type="molecule type" value="Transcribed_RNA"/>
</dbReference>
<dbReference type="EMBL" id="HBUF01343034">
    <property type="protein sequence ID" value="CAG6706179.1"/>
    <property type="molecule type" value="Transcribed_RNA"/>
</dbReference>
<protein>
    <submittedName>
        <fullName evidence="1">Uncharacterized protein</fullName>
    </submittedName>
</protein>
<evidence type="ECO:0000313" key="1">
    <source>
        <dbReference type="EMBL" id="CAG6771494.1"/>
    </source>
</evidence>
<dbReference type="EMBL" id="HBUF01343033">
    <property type="protein sequence ID" value="CAG6706169.1"/>
    <property type="molecule type" value="Transcribed_RNA"/>
</dbReference>
<dbReference type="EMBL" id="HBUF01160689">
    <property type="protein sequence ID" value="CAG6650049.1"/>
    <property type="molecule type" value="Transcribed_RNA"/>
</dbReference>
<sequence>MHLSQVTIYQMPCMVYEIAVATFEQFATVELQMNPNLINGDWFTGHVSRTMRTHIDSFIRVQGAEVMLEYKFVLGQVLRVAERAHVSFVDGHKLGYLLVVGFFGQ</sequence>
<dbReference type="AlphaFoldDB" id="A0A8D9F079"/>
<name>A0A8D9F079_9HEMI</name>